<proteinExistence type="predicted"/>
<dbReference type="PANTHER" id="PTHR33495:SF2">
    <property type="entry name" value="ANTI-SIGMA FACTOR ANTAGONIST TM_1081-RELATED"/>
    <property type="match status" value="1"/>
</dbReference>
<reference evidence="2 3" key="1">
    <citation type="journal article" date="2016" name="Nat. Commun.">
        <title>Thousands of microbial genomes shed light on interconnected biogeochemical processes in an aquifer system.</title>
        <authorList>
            <person name="Anantharaman K."/>
            <person name="Brown C.T."/>
            <person name="Hug L.A."/>
            <person name="Sharon I."/>
            <person name="Castelle C.J."/>
            <person name="Probst A.J."/>
            <person name="Thomas B.C."/>
            <person name="Singh A."/>
            <person name="Wilkins M.J."/>
            <person name="Karaoz U."/>
            <person name="Brodie E.L."/>
            <person name="Williams K.H."/>
            <person name="Hubbard S.S."/>
            <person name="Banfield J.F."/>
        </authorList>
    </citation>
    <scope>NUCLEOTIDE SEQUENCE [LARGE SCALE GENOMIC DNA]</scope>
</reference>
<dbReference type="InterPro" id="IPR036513">
    <property type="entry name" value="STAS_dom_sf"/>
</dbReference>
<dbReference type="CDD" id="cd07043">
    <property type="entry name" value="STAS_anti-anti-sigma_factors"/>
    <property type="match status" value="1"/>
</dbReference>
<dbReference type="PROSITE" id="PS50801">
    <property type="entry name" value="STAS"/>
    <property type="match status" value="1"/>
</dbReference>
<dbReference type="Pfam" id="PF01740">
    <property type="entry name" value="STAS"/>
    <property type="match status" value="1"/>
</dbReference>
<organism evidence="2 3">
    <name type="scientific">Candidatus Doudnabacteria bacterium RIFCSPHIGHO2_01_FULL_46_14</name>
    <dbReference type="NCBI Taxonomy" id="1817824"/>
    <lineage>
        <taxon>Bacteria</taxon>
        <taxon>Candidatus Doudnaibacteriota</taxon>
    </lineage>
</organism>
<feature type="domain" description="STAS" evidence="1">
    <location>
        <begin position="33"/>
        <end position="115"/>
    </location>
</feature>
<name>A0A1F5NK59_9BACT</name>
<dbReference type="STRING" id="1817824.A2751_02730"/>
<dbReference type="InterPro" id="IPR002645">
    <property type="entry name" value="STAS_dom"/>
</dbReference>
<dbReference type="AlphaFoldDB" id="A0A1F5NK59"/>
<sequence>MQITKRFVESEGRRAHVLTPIGRLIIGGPCLELREAIREILRHECKNVVITMAEVPYVDSSGMGELVSAYTTVCGKGGNLKIVALTPKLRDYLKGVKLDTVFDIFEDQDSALRSFPAVINRGRPASGAVSEDSTAPAENPG</sequence>
<dbReference type="EMBL" id="MFEK01000016">
    <property type="protein sequence ID" value="OGE77933.1"/>
    <property type="molecule type" value="Genomic_DNA"/>
</dbReference>
<accession>A0A1F5NK59</accession>
<protein>
    <recommendedName>
        <fullName evidence="1">STAS domain-containing protein</fullName>
    </recommendedName>
</protein>
<evidence type="ECO:0000313" key="2">
    <source>
        <dbReference type="EMBL" id="OGE77933.1"/>
    </source>
</evidence>
<dbReference type="PANTHER" id="PTHR33495">
    <property type="entry name" value="ANTI-SIGMA FACTOR ANTAGONIST TM_1081-RELATED-RELATED"/>
    <property type="match status" value="1"/>
</dbReference>
<dbReference type="Proteomes" id="UP000176864">
    <property type="component" value="Unassembled WGS sequence"/>
</dbReference>
<evidence type="ECO:0000313" key="3">
    <source>
        <dbReference type="Proteomes" id="UP000176864"/>
    </source>
</evidence>
<gene>
    <name evidence="2" type="ORF">A2751_02730</name>
</gene>
<dbReference type="GO" id="GO:0043856">
    <property type="term" value="F:anti-sigma factor antagonist activity"/>
    <property type="evidence" value="ECO:0007669"/>
    <property type="project" value="TreeGrafter"/>
</dbReference>
<evidence type="ECO:0000259" key="1">
    <source>
        <dbReference type="PROSITE" id="PS50801"/>
    </source>
</evidence>
<dbReference type="SUPFAM" id="SSF52091">
    <property type="entry name" value="SpoIIaa-like"/>
    <property type="match status" value="1"/>
</dbReference>
<comment type="caution">
    <text evidence="2">The sequence shown here is derived from an EMBL/GenBank/DDBJ whole genome shotgun (WGS) entry which is preliminary data.</text>
</comment>
<dbReference type="Gene3D" id="3.30.750.24">
    <property type="entry name" value="STAS domain"/>
    <property type="match status" value="1"/>
</dbReference>